<keyword evidence="2" id="KW-1185">Reference proteome</keyword>
<dbReference type="Gene3D" id="1.10.260.40">
    <property type="entry name" value="lambda repressor-like DNA-binding domains"/>
    <property type="match status" value="1"/>
</dbReference>
<organism evidence="1 2">
    <name type="scientific">Igneacidithiobacillus copahuensis</name>
    <dbReference type="NCBI Taxonomy" id="2724909"/>
    <lineage>
        <taxon>Bacteria</taxon>
        <taxon>Pseudomonadati</taxon>
        <taxon>Pseudomonadota</taxon>
        <taxon>Acidithiobacillia</taxon>
        <taxon>Acidithiobacillales</taxon>
        <taxon>Acidithiobacillaceae</taxon>
        <taxon>Igneacidithiobacillus</taxon>
    </lineage>
</organism>
<dbReference type="SUPFAM" id="SSF47413">
    <property type="entry name" value="lambda repressor-like DNA-binding domains"/>
    <property type="match status" value="1"/>
</dbReference>
<dbReference type="Proteomes" id="UP001197378">
    <property type="component" value="Unassembled WGS sequence"/>
</dbReference>
<dbReference type="AlphaFoldDB" id="A0AAE2YR98"/>
<name>A0AAE2YR98_9PROT</name>
<gene>
    <name evidence="1" type="ORF">HFQ13_10430</name>
</gene>
<dbReference type="RefSeq" id="WP_215885661.1">
    <property type="nucleotide sequence ID" value="NZ_JAAXYO010000154.1"/>
</dbReference>
<dbReference type="Pfam" id="PF14549">
    <property type="entry name" value="P22_Cro"/>
    <property type="match status" value="1"/>
</dbReference>
<protein>
    <submittedName>
        <fullName evidence="1">Helix-turn-helix domain-containing protein</fullName>
    </submittedName>
</protein>
<evidence type="ECO:0000313" key="1">
    <source>
        <dbReference type="EMBL" id="MBU2788606.1"/>
    </source>
</evidence>
<proteinExistence type="predicted"/>
<dbReference type="InterPro" id="IPR010982">
    <property type="entry name" value="Lambda_DNA-bd_dom_sf"/>
</dbReference>
<dbReference type="GO" id="GO:0003677">
    <property type="term" value="F:DNA binding"/>
    <property type="evidence" value="ECO:0007669"/>
    <property type="project" value="InterPro"/>
</dbReference>
<accession>A0AAE2YR98</accession>
<dbReference type="EMBL" id="JAAXYO010000154">
    <property type="protein sequence ID" value="MBU2788606.1"/>
    <property type="molecule type" value="Genomic_DNA"/>
</dbReference>
<reference evidence="1" key="1">
    <citation type="journal article" date="2021" name="ISME J.">
        <title>Genomic evolution of the class Acidithiobacillia: deep-branching Proteobacteria living in extreme acidic conditions.</title>
        <authorList>
            <person name="Moya-Beltran A."/>
            <person name="Beard S."/>
            <person name="Rojas-Villalobos C."/>
            <person name="Issotta F."/>
            <person name="Gallardo Y."/>
            <person name="Ulloa R."/>
            <person name="Giaveno A."/>
            <person name="Degli Esposti M."/>
            <person name="Johnson D.B."/>
            <person name="Quatrini R."/>
        </authorList>
    </citation>
    <scope>NUCLEOTIDE SEQUENCE</scope>
    <source>
        <strain evidence="1">VAN18-1</strain>
    </source>
</reference>
<sequence>MLAIIRNLGGPSVVARAIGIRQAAVSQWQHIPVRRVIPLMRAFGIPAFDLRPDLFGPDTRIEDVEQYLSQHPREPAHPSGDDLVTMRHADFLALTELACRRLSSVEHRKSRIYAK</sequence>
<evidence type="ECO:0000313" key="2">
    <source>
        <dbReference type="Proteomes" id="UP001197378"/>
    </source>
</evidence>
<comment type="caution">
    <text evidence="1">The sequence shown here is derived from an EMBL/GenBank/DDBJ whole genome shotgun (WGS) entry which is preliminary data.</text>
</comment>